<sequence>MPSGKPIVTVAKCIGFLEPWSQVAEDGADGLGAGALCKSALPCHYEEPMQFSVFVVEQVMAETPLLAHGPLLRWDAAFAVLGKSHAEWLRMGLCYSGERCLAVARWKR</sequence>
<organism evidence="1 2">
    <name type="scientific">Nepenthes gracilis</name>
    <name type="common">Slender pitcher plant</name>
    <dbReference type="NCBI Taxonomy" id="150966"/>
    <lineage>
        <taxon>Eukaryota</taxon>
        <taxon>Viridiplantae</taxon>
        <taxon>Streptophyta</taxon>
        <taxon>Embryophyta</taxon>
        <taxon>Tracheophyta</taxon>
        <taxon>Spermatophyta</taxon>
        <taxon>Magnoliopsida</taxon>
        <taxon>eudicotyledons</taxon>
        <taxon>Gunneridae</taxon>
        <taxon>Pentapetalae</taxon>
        <taxon>Caryophyllales</taxon>
        <taxon>Nepenthaceae</taxon>
        <taxon>Nepenthes</taxon>
    </lineage>
</organism>
<reference evidence="1" key="1">
    <citation type="submission" date="2023-05" db="EMBL/GenBank/DDBJ databases">
        <title>Nepenthes gracilis genome sequencing.</title>
        <authorList>
            <person name="Fukushima K."/>
        </authorList>
    </citation>
    <scope>NUCLEOTIDE SEQUENCE</scope>
    <source>
        <strain evidence="1">SING2019-196</strain>
    </source>
</reference>
<comment type="caution">
    <text evidence="1">The sequence shown here is derived from an EMBL/GenBank/DDBJ whole genome shotgun (WGS) entry which is preliminary data.</text>
</comment>
<dbReference type="EMBL" id="BSYO01000017">
    <property type="protein sequence ID" value="GMH16889.1"/>
    <property type="molecule type" value="Genomic_DNA"/>
</dbReference>
<dbReference type="AlphaFoldDB" id="A0AAD3XUB1"/>
<accession>A0AAD3XUB1</accession>
<proteinExistence type="predicted"/>
<protein>
    <submittedName>
        <fullName evidence="1">Uncharacterized protein</fullName>
    </submittedName>
</protein>
<evidence type="ECO:0000313" key="2">
    <source>
        <dbReference type="Proteomes" id="UP001279734"/>
    </source>
</evidence>
<gene>
    <name evidence="1" type="ORF">Nepgr_018730</name>
</gene>
<keyword evidence="2" id="KW-1185">Reference proteome</keyword>
<evidence type="ECO:0000313" key="1">
    <source>
        <dbReference type="EMBL" id="GMH16889.1"/>
    </source>
</evidence>
<name>A0AAD3XUB1_NEPGR</name>
<dbReference type="Proteomes" id="UP001279734">
    <property type="component" value="Unassembled WGS sequence"/>
</dbReference>